<dbReference type="SUPFAM" id="SSF103473">
    <property type="entry name" value="MFS general substrate transporter"/>
    <property type="match status" value="1"/>
</dbReference>
<evidence type="ECO:0000256" key="1">
    <source>
        <dbReference type="ARBA" id="ARBA00004141"/>
    </source>
</evidence>
<feature type="transmembrane region" description="Helical" evidence="7">
    <location>
        <begin position="45"/>
        <end position="63"/>
    </location>
</feature>
<dbReference type="Proteomes" id="UP000041254">
    <property type="component" value="Unassembled WGS sequence"/>
</dbReference>
<feature type="transmembrane region" description="Helical" evidence="7">
    <location>
        <begin position="221"/>
        <end position="243"/>
    </location>
</feature>
<evidence type="ECO:0000256" key="5">
    <source>
        <dbReference type="ARBA" id="ARBA00023136"/>
    </source>
</evidence>
<feature type="transmembrane region" description="Helical" evidence="7">
    <location>
        <begin position="409"/>
        <end position="431"/>
    </location>
</feature>
<protein>
    <recommendedName>
        <fullName evidence="10">Major facilitator superfamily (MFS) profile domain-containing protein</fullName>
    </recommendedName>
</protein>
<dbReference type="VEuPathDB" id="CryptoDB:Vbra_5489"/>
<dbReference type="GO" id="GO:0016020">
    <property type="term" value="C:membrane"/>
    <property type="evidence" value="ECO:0007669"/>
    <property type="project" value="UniProtKB-SubCell"/>
</dbReference>
<dbReference type="OMA" id="GICTYLF"/>
<feature type="transmembrane region" description="Helical" evidence="7">
    <location>
        <begin position="133"/>
        <end position="160"/>
    </location>
</feature>
<keyword evidence="3 7" id="KW-0812">Transmembrane</keyword>
<proteinExistence type="inferred from homology"/>
<evidence type="ECO:0000256" key="4">
    <source>
        <dbReference type="ARBA" id="ARBA00022989"/>
    </source>
</evidence>
<keyword evidence="9" id="KW-1185">Reference proteome</keyword>
<keyword evidence="5 7" id="KW-0472">Membrane</keyword>
<organism evidence="8 9">
    <name type="scientific">Vitrella brassicaformis (strain CCMP3155)</name>
    <dbReference type="NCBI Taxonomy" id="1169540"/>
    <lineage>
        <taxon>Eukaryota</taxon>
        <taxon>Sar</taxon>
        <taxon>Alveolata</taxon>
        <taxon>Colpodellida</taxon>
        <taxon>Vitrellaceae</taxon>
        <taxon>Vitrella</taxon>
    </lineage>
</organism>
<dbReference type="PANTHER" id="PTHR23515">
    <property type="entry name" value="HIGH-AFFINITY NITRATE TRANSPORTER 2.3"/>
    <property type="match status" value="1"/>
</dbReference>
<accession>A0A0G4EY40</accession>
<evidence type="ECO:0000256" key="3">
    <source>
        <dbReference type="ARBA" id="ARBA00022692"/>
    </source>
</evidence>
<name>A0A0G4EY40_VITBC</name>
<sequence length="509" mass="55423">MTEPTISLEESKPQFDWPVGENDKATVLRIWNFGKRKQTNPHARAFWAATISFFFTFVGWFALAPLMPAVRDSIGICDEYTEYGTQLMCVCGPKCRDVLQNANICSVASTIGMTVATGFLLEKFGPRVVQSVYMALFAIPVLCAAFIVNGAGLVAVRFFIGGVGATFVTTQFWCSLMFAPSVVGTANATAAALGKLDGGVTQFLMPSIFSGFVEAGLSVGIAWRVSMVVPGVIFVLVSLVVWFSSQDTPHGKFHTSMLGKANTSLWDYVEALKDYRVVLMMLQYAAYFGTELQLNNQLVLYFHDFFQLPVELSGRAVSVSLAVMLDNFIGPLGGGLSDLNFKKWGMRGRLWIHFICLLVEGIMLVAFGREGQFEAAITCLGVLGLFVQTSQGTSYGIVPFMMPQHRGIVSALVAAGGHFGAVLAGFIYKYIKDDPRIPFQVHGLCVITIALTVPLMYWPHFGGMFCKAKPGAVNPHINFSQSNSSIRVADQSKSSSITPSDVPSPEDKT</sequence>
<gene>
    <name evidence="8" type="ORF">Vbra_5489</name>
</gene>
<evidence type="ECO:0000313" key="8">
    <source>
        <dbReference type="EMBL" id="CEM03544.1"/>
    </source>
</evidence>
<keyword evidence="4 7" id="KW-1133">Transmembrane helix</keyword>
<dbReference type="Gene3D" id="1.20.1250.20">
    <property type="entry name" value="MFS general substrate transporter like domains"/>
    <property type="match status" value="2"/>
</dbReference>
<dbReference type="GO" id="GO:0015112">
    <property type="term" value="F:nitrate transmembrane transporter activity"/>
    <property type="evidence" value="ECO:0007669"/>
    <property type="project" value="InterPro"/>
</dbReference>
<evidence type="ECO:0000256" key="2">
    <source>
        <dbReference type="ARBA" id="ARBA00008432"/>
    </source>
</evidence>
<feature type="transmembrane region" description="Helical" evidence="7">
    <location>
        <begin position="350"/>
        <end position="369"/>
    </location>
</feature>
<dbReference type="InterPro" id="IPR011701">
    <property type="entry name" value="MFS"/>
</dbReference>
<feature type="compositionally biased region" description="Polar residues" evidence="6">
    <location>
        <begin position="486"/>
        <end position="501"/>
    </location>
</feature>
<dbReference type="InterPro" id="IPR036259">
    <property type="entry name" value="MFS_trans_sf"/>
</dbReference>
<dbReference type="AlphaFoldDB" id="A0A0G4EY40"/>
<dbReference type="Pfam" id="PF07690">
    <property type="entry name" value="MFS_1"/>
    <property type="match status" value="1"/>
</dbReference>
<feature type="transmembrane region" description="Helical" evidence="7">
    <location>
        <begin position="437"/>
        <end position="458"/>
    </location>
</feature>
<reference evidence="8 9" key="1">
    <citation type="submission" date="2014-11" db="EMBL/GenBank/DDBJ databases">
        <authorList>
            <person name="Zhu J."/>
            <person name="Qi W."/>
            <person name="Song R."/>
        </authorList>
    </citation>
    <scope>NUCLEOTIDE SEQUENCE [LARGE SCALE GENOMIC DNA]</scope>
</reference>
<dbReference type="InParanoid" id="A0A0G4EY40"/>
<comment type="subcellular location">
    <subcellularLocation>
        <location evidence="1">Membrane</location>
        <topology evidence="1">Multi-pass membrane protein</topology>
    </subcellularLocation>
</comment>
<dbReference type="STRING" id="1169540.A0A0G4EY40"/>
<evidence type="ECO:0000256" key="7">
    <source>
        <dbReference type="SAM" id="Phobius"/>
    </source>
</evidence>
<comment type="similarity">
    <text evidence="2">Belongs to the major facilitator superfamily. Nitrate/nitrite porter (TC 2.A.1.8) family.</text>
</comment>
<feature type="region of interest" description="Disordered" evidence="6">
    <location>
        <begin position="486"/>
        <end position="509"/>
    </location>
</feature>
<evidence type="ECO:0000313" key="9">
    <source>
        <dbReference type="Proteomes" id="UP000041254"/>
    </source>
</evidence>
<dbReference type="OrthoDB" id="431051at2759"/>
<evidence type="ECO:0000256" key="6">
    <source>
        <dbReference type="SAM" id="MobiDB-lite"/>
    </source>
</evidence>
<dbReference type="PhylomeDB" id="A0A0G4EY40"/>
<dbReference type="InterPro" id="IPR044772">
    <property type="entry name" value="NO3_transporter"/>
</dbReference>
<dbReference type="EMBL" id="CDMY01000343">
    <property type="protein sequence ID" value="CEM03544.1"/>
    <property type="molecule type" value="Genomic_DNA"/>
</dbReference>
<evidence type="ECO:0008006" key="10">
    <source>
        <dbReference type="Google" id="ProtNLM"/>
    </source>
</evidence>